<feature type="region of interest" description="Disordered" evidence="1">
    <location>
        <begin position="193"/>
        <end position="290"/>
    </location>
</feature>
<feature type="transmembrane region" description="Helical" evidence="2">
    <location>
        <begin position="84"/>
        <end position="104"/>
    </location>
</feature>
<keyword evidence="2" id="KW-0472">Membrane</keyword>
<sequence length="290" mass="30639">MSLTPQLQPTDFAKLETIKDRAEREKALKENWIFRHEEPQGTRYTKGLHPLATKRSWQSLDAILRSDKNSAEALPYKELRRSRILAALGAVTGLLFVASGAATAREGFDFQKLNGANGVMLGSVLATVGLAIAAGVFYRKAEKGYARAVNIYNDSLGMRLGLLTPNGDYIPPADAAVDAEGYILTEDANTRIDGAQQYPAPGPAIAPGPAPAPGTTAPAPNTTAPAPAPNTTAPPMSAPSPTTAPPPQLPPPTTSPQHAGFRPRLVPRPAAQPPADALQPGRALTLLPRR</sequence>
<proteinExistence type="predicted"/>
<keyword evidence="2" id="KW-1133">Transmembrane helix</keyword>
<accession>A0A1I1XUB2</accession>
<dbReference type="AlphaFoldDB" id="A0A1I1XUB2"/>
<dbReference type="EMBL" id="FOMX01000008">
    <property type="protein sequence ID" value="SFE09463.1"/>
    <property type="molecule type" value="Genomic_DNA"/>
</dbReference>
<feature type="compositionally biased region" description="Low complexity" evidence="1">
    <location>
        <begin position="213"/>
        <end position="235"/>
    </location>
</feature>
<keyword evidence="2" id="KW-0812">Transmembrane</keyword>
<evidence type="ECO:0000313" key="3">
    <source>
        <dbReference type="EMBL" id="SFE09463.1"/>
    </source>
</evidence>
<feature type="compositionally biased region" description="Pro residues" evidence="1">
    <location>
        <begin position="200"/>
        <end position="212"/>
    </location>
</feature>
<dbReference type="RefSeq" id="WP_096331149.1">
    <property type="nucleotide sequence ID" value="NZ_FOMX01000008.1"/>
</dbReference>
<name>A0A1I1XUB2_9BACT</name>
<gene>
    <name evidence="3" type="ORF">SAMN02745121_03002</name>
</gene>
<feature type="compositionally biased region" description="Pro residues" evidence="1">
    <location>
        <begin position="236"/>
        <end position="254"/>
    </location>
</feature>
<keyword evidence="4" id="KW-1185">Reference proteome</keyword>
<feature type="transmembrane region" description="Helical" evidence="2">
    <location>
        <begin position="116"/>
        <end position="138"/>
    </location>
</feature>
<dbReference type="Proteomes" id="UP000199400">
    <property type="component" value="Unassembled WGS sequence"/>
</dbReference>
<evidence type="ECO:0000256" key="1">
    <source>
        <dbReference type="SAM" id="MobiDB-lite"/>
    </source>
</evidence>
<evidence type="ECO:0000313" key="4">
    <source>
        <dbReference type="Proteomes" id="UP000199400"/>
    </source>
</evidence>
<feature type="compositionally biased region" description="Low complexity" evidence="1">
    <location>
        <begin position="267"/>
        <end position="280"/>
    </location>
</feature>
<protein>
    <submittedName>
        <fullName evidence="3">Uncharacterized protein</fullName>
    </submittedName>
</protein>
<evidence type="ECO:0000256" key="2">
    <source>
        <dbReference type="SAM" id="Phobius"/>
    </source>
</evidence>
<organism evidence="3 4">
    <name type="scientific">Nannocystis exedens</name>
    <dbReference type="NCBI Taxonomy" id="54"/>
    <lineage>
        <taxon>Bacteria</taxon>
        <taxon>Pseudomonadati</taxon>
        <taxon>Myxococcota</taxon>
        <taxon>Polyangia</taxon>
        <taxon>Nannocystales</taxon>
        <taxon>Nannocystaceae</taxon>
        <taxon>Nannocystis</taxon>
    </lineage>
</organism>
<reference evidence="4" key="1">
    <citation type="submission" date="2016-10" db="EMBL/GenBank/DDBJ databases">
        <authorList>
            <person name="Varghese N."/>
            <person name="Submissions S."/>
        </authorList>
    </citation>
    <scope>NUCLEOTIDE SEQUENCE [LARGE SCALE GENOMIC DNA]</scope>
    <source>
        <strain evidence="4">ATCC 25963</strain>
    </source>
</reference>